<gene>
    <name evidence="1" type="ORF">VNO77_03362</name>
</gene>
<keyword evidence="2" id="KW-1185">Reference proteome</keyword>
<dbReference type="AlphaFoldDB" id="A0AAN9MZR2"/>
<dbReference type="Proteomes" id="UP001367508">
    <property type="component" value="Unassembled WGS sequence"/>
</dbReference>
<comment type="caution">
    <text evidence="1">The sequence shown here is derived from an EMBL/GenBank/DDBJ whole genome shotgun (WGS) entry which is preliminary data.</text>
</comment>
<proteinExistence type="predicted"/>
<organism evidence="1 2">
    <name type="scientific">Canavalia gladiata</name>
    <name type="common">Sword bean</name>
    <name type="synonym">Dolichos gladiatus</name>
    <dbReference type="NCBI Taxonomy" id="3824"/>
    <lineage>
        <taxon>Eukaryota</taxon>
        <taxon>Viridiplantae</taxon>
        <taxon>Streptophyta</taxon>
        <taxon>Embryophyta</taxon>
        <taxon>Tracheophyta</taxon>
        <taxon>Spermatophyta</taxon>
        <taxon>Magnoliopsida</taxon>
        <taxon>eudicotyledons</taxon>
        <taxon>Gunneridae</taxon>
        <taxon>Pentapetalae</taxon>
        <taxon>rosids</taxon>
        <taxon>fabids</taxon>
        <taxon>Fabales</taxon>
        <taxon>Fabaceae</taxon>
        <taxon>Papilionoideae</taxon>
        <taxon>50 kb inversion clade</taxon>
        <taxon>NPAAA clade</taxon>
        <taxon>indigoferoid/millettioid clade</taxon>
        <taxon>Phaseoleae</taxon>
        <taxon>Canavalia</taxon>
    </lineage>
</organism>
<sequence>MLYSFHVKPPTCFHPLPYQVCSRYSSSIKSNVASFDSYVATACTSAIISTVKIDSSHGQRLLRESSDIAGGYKGASFCLCYVHTIKGCRTFDFPLSSLDNLPELYPYGTRYAQCRVDSCARTRIIRGGDACFFIILTLQASLSRSEHWVQFWHGIYSPLLCSINIWLVSFIEAPSYLQAELVGEARDLLATLTCHGYKLVFDSGDSYNTWIAVRELAIMEIDAHFFSSTLESEYLGEIGLFYRKKKIPEHGAKSLLGSTQPERSRELQEM</sequence>
<evidence type="ECO:0000313" key="2">
    <source>
        <dbReference type="Proteomes" id="UP001367508"/>
    </source>
</evidence>
<evidence type="ECO:0000313" key="1">
    <source>
        <dbReference type="EMBL" id="KAK7361312.1"/>
    </source>
</evidence>
<protein>
    <submittedName>
        <fullName evidence="1">Uncharacterized protein</fullName>
    </submittedName>
</protein>
<dbReference type="EMBL" id="JAYMYQ010000001">
    <property type="protein sequence ID" value="KAK7361312.1"/>
    <property type="molecule type" value="Genomic_DNA"/>
</dbReference>
<accession>A0AAN9MZR2</accession>
<name>A0AAN9MZR2_CANGL</name>
<reference evidence="1 2" key="1">
    <citation type="submission" date="2024-01" db="EMBL/GenBank/DDBJ databases">
        <title>The genomes of 5 underutilized Papilionoideae crops provide insights into root nodulation and disease resistanc.</title>
        <authorList>
            <person name="Jiang F."/>
        </authorList>
    </citation>
    <scope>NUCLEOTIDE SEQUENCE [LARGE SCALE GENOMIC DNA]</scope>
    <source>
        <strain evidence="1">LVBAO_FW01</strain>
        <tissue evidence="1">Leaves</tissue>
    </source>
</reference>